<sequence>MATTSPKATKAAAEPATSPSKTASKEQKEQKETVVVEDGWKETSLGWWFVLAVDGIHGSPSTIGDLWNMEILGQVFEMDELDEEDEDGEGSGHEFSKGIVWNYFEQANTTFDEMKEALESKDLPKLSSLGHFLKGSSAALGVTKVKDSCEKMQHYGHMRDEETGKDLTEPEALQRIKELLEVVEEDYEEAAEWLKRYYREKEEE</sequence>
<proteinExistence type="predicted"/>
<name>A0ACC2XQK9_9TREE</name>
<keyword evidence="2" id="KW-1185">Reference proteome</keyword>
<evidence type="ECO:0000313" key="1">
    <source>
        <dbReference type="EMBL" id="KAJ9125749.1"/>
    </source>
</evidence>
<organism evidence="1 2">
    <name type="scientific">Naganishia onofrii</name>
    <dbReference type="NCBI Taxonomy" id="1851511"/>
    <lineage>
        <taxon>Eukaryota</taxon>
        <taxon>Fungi</taxon>
        <taxon>Dikarya</taxon>
        <taxon>Basidiomycota</taxon>
        <taxon>Agaricomycotina</taxon>
        <taxon>Tremellomycetes</taxon>
        <taxon>Filobasidiales</taxon>
        <taxon>Filobasidiaceae</taxon>
        <taxon>Naganishia</taxon>
    </lineage>
</organism>
<gene>
    <name evidence="1" type="ORF">QFC24_002533</name>
</gene>
<comment type="caution">
    <text evidence="1">The sequence shown here is derived from an EMBL/GenBank/DDBJ whole genome shotgun (WGS) entry which is preliminary data.</text>
</comment>
<reference evidence="1" key="1">
    <citation type="submission" date="2023-04" db="EMBL/GenBank/DDBJ databases">
        <title>Draft Genome sequencing of Naganishia species isolated from polar environments using Oxford Nanopore Technology.</title>
        <authorList>
            <person name="Leo P."/>
            <person name="Venkateswaran K."/>
        </authorList>
    </citation>
    <scope>NUCLEOTIDE SEQUENCE</scope>
    <source>
        <strain evidence="1">DBVPG 5303</strain>
    </source>
</reference>
<protein>
    <submittedName>
        <fullName evidence="1">Uncharacterized protein</fullName>
    </submittedName>
</protein>
<accession>A0ACC2XQK9</accession>
<dbReference type="EMBL" id="JASBWV010000007">
    <property type="protein sequence ID" value="KAJ9125749.1"/>
    <property type="molecule type" value="Genomic_DNA"/>
</dbReference>
<evidence type="ECO:0000313" key="2">
    <source>
        <dbReference type="Proteomes" id="UP001234202"/>
    </source>
</evidence>
<dbReference type="Proteomes" id="UP001234202">
    <property type="component" value="Unassembled WGS sequence"/>
</dbReference>